<sequence length="759" mass="72184">MHQQKNIRHRRKRSILGVCLTAGIVGGSLVLTSTPVLADDLDPTAGGFGGTVRNYATFAGVGLLNNAVNARANIGEGVVVVNSAGLSGYDGTGVGQFAVPGNVANDPTARAYSRSAPIGAGFTGLNLTPVNATSTSTTIQSTDSENQNFGQLNAAPLATIDALTGETATNWTDGVLNNGGIVASANTTTGNLVLVPSISAGGIPIPGVSQVLPLGQADLGQNTSVVRLVASPTATCPAGLAAESEATWRFADVQLFGGNVGVSWGGESGVGDTGTITARTTGKPGGSSLTVSQLPSMTVQVGGANGAVLQIEPGAAIELSELFAGSTVGQALSQIVDGQLTYGGTTNIVEEADGTRAAGTMNGLNADLTLLPIPIVAPSGLGSVELGFERVDVESTMQEGGLHCVDDSGANTNASASAAADSNANAAAQAAAQADASTTSSAAANGDASAAAASAANTAASSNASTDATSAADAASAASANAAAQGDNSSSTNANGSASGDVTGNAAAQSAATADASTNASGTSNAASNSNATSNSNANGSANTNASASAAADSNANAAAQAAAQADASTTSSAAANGDASAAAASAANTAASSNASTDATSAADAASAASANAAAQGDNSSSTNANGSASGDVTGNAAAQSAATADASTNASGTSNAASNSNATSNSNAASNTNAASNSNATSASNATSNANSGTVNASANAAGSSSSGTNGSLASTGVGSVWIVWSILGLIVLLAGVTMTRVGPVASRRQRLSTDKS</sequence>
<proteinExistence type="predicted"/>
<feature type="signal peptide" evidence="3">
    <location>
        <begin position="1"/>
        <end position="38"/>
    </location>
</feature>
<keyword evidence="3" id="KW-0732">Signal</keyword>
<feature type="region of interest" description="Disordered" evidence="1">
    <location>
        <begin position="484"/>
        <end position="503"/>
    </location>
</feature>
<name>A0A1T4Y4T3_9MICO</name>
<feature type="region of interest" description="Disordered" evidence="1">
    <location>
        <begin position="649"/>
        <end position="712"/>
    </location>
</feature>
<evidence type="ECO:0008006" key="6">
    <source>
        <dbReference type="Google" id="ProtNLM"/>
    </source>
</evidence>
<organism evidence="4 5">
    <name type="scientific">Agreia bicolorata</name>
    <dbReference type="NCBI Taxonomy" id="110935"/>
    <lineage>
        <taxon>Bacteria</taxon>
        <taxon>Bacillati</taxon>
        <taxon>Actinomycetota</taxon>
        <taxon>Actinomycetes</taxon>
        <taxon>Micrococcales</taxon>
        <taxon>Microbacteriaceae</taxon>
        <taxon>Agreia</taxon>
    </lineage>
</organism>
<evidence type="ECO:0000256" key="2">
    <source>
        <dbReference type="SAM" id="Phobius"/>
    </source>
</evidence>
<keyword evidence="2" id="KW-0812">Transmembrane</keyword>
<keyword evidence="2" id="KW-1133">Transmembrane helix</keyword>
<feature type="transmembrane region" description="Helical" evidence="2">
    <location>
        <begin position="724"/>
        <end position="744"/>
    </location>
</feature>
<evidence type="ECO:0000313" key="5">
    <source>
        <dbReference type="Proteomes" id="UP000189735"/>
    </source>
</evidence>
<evidence type="ECO:0000313" key="4">
    <source>
        <dbReference type="EMBL" id="SKA96331.1"/>
    </source>
</evidence>
<reference evidence="5" key="1">
    <citation type="submission" date="2017-02" db="EMBL/GenBank/DDBJ databases">
        <authorList>
            <person name="Varghese N."/>
            <person name="Submissions S."/>
        </authorList>
    </citation>
    <scope>NUCLEOTIDE SEQUENCE [LARGE SCALE GENOMIC DNA]</scope>
    <source>
        <strain evidence="5">VKM Ac-2052</strain>
    </source>
</reference>
<evidence type="ECO:0000256" key="3">
    <source>
        <dbReference type="SAM" id="SignalP"/>
    </source>
</evidence>
<keyword evidence="2" id="KW-0472">Membrane</keyword>
<gene>
    <name evidence="4" type="ORF">SAMN06295879_2202</name>
</gene>
<feature type="chain" id="PRO_5013069413" description="Choice-of-anchor A domain-containing protein" evidence="3">
    <location>
        <begin position="39"/>
        <end position="759"/>
    </location>
</feature>
<feature type="region of interest" description="Disordered" evidence="1">
    <location>
        <begin position="616"/>
        <end position="635"/>
    </location>
</feature>
<dbReference type="EMBL" id="FUYG01000005">
    <property type="protein sequence ID" value="SKA96331.1"/>
    <property type="molecule type" value="Genomic_DNA"/>
</dbReference>
<feature type="region of interest" description="Disordered" evidence="1">
    <location>
        <begin position="517"/>
        <end position="546"/>
    </location>
</feature>
<evidence type="ECO:0000256" key="1">
    <source>
        <dbReference type="SAM" id="MobiDB-lite"/>
    </source>
</evidence>
<dbReference type="AlphaFoldDB" id="A0A1T4Y4T3"/>
<protein>
    <recommendedName>
        <fullName evidence="6">Choice-of-anchor A domain-containing protein</fullName>
    </recommendedName>
</protein>
<accession>A0A1T4Y4T3</accession>
<dbReference type="Proteomes" id="UP000189735">
    <property type="component" value="Unassembled WGS sequence"/>
</dbReference>